<evidence type="ECO:0000256" key="2">
    <source>
        <dbReference type="ARBA" id="ARBA00023127"/>
    </source>
</evidence>
<dbReference type="GO" id="GO:0016538">
    <property type="term" value="F:cyclin-dependent protein serine/threonine kinase regulator activity"/>
    <property type="evidence" value="ECO:0000318"/>
    <property type="project" value="GO_Central"/>
</dbReference>
<feature type="compositionally biased region" description="Basic residues" evidence="5">
    <location>
        <begin position="366"/>
        <end position="375"/>
    </location>
</feature>
<keyword evidence="1" id="KW-0132">Cell division</keyword>
<dbReference type="Pfam" id="PF00134">
    <property type="entry name" value="Cyclin_N"/>
    <property type="match status" value="1"/>
</dbReference>
<dbReference type="InterPro" id="IPR039361">
    <property type="entry name" value="Cyclin"/>
</dbReference>
<feature type="compositionally biased region" description="Polar residues" evidence="5">
    <location>
        <begin position="27"/>
        <end position="38"/>
    </location>
</feature>
<dbReference type="GO" id="GO:0000082">
    <property type="term" value="P:G1/S transition of mitotic cell cycle"/>
    <property type="evidence" value="ECO:0000318"/>
    <property type="project" value="GO_Central"/>
</dbReference>
<evidence type="ECO:0000256" key="5">
    <source>
        <dbReference type="SAM" id="MobiDB-lite"/>
    </source>
</evidence>
<organism evidence="7 8">
    <name type="scientific">Klebsormidium nitens</name>
    <name type="common">Green alga</name>
    <name type="synonym">Ulothrix nitens</name>
    <dbReference type="NCBI Taxonomy" id="105231"/>
    <lineage>
        <taxon>Eukaryota</taxon>
        <taxon>Viridiplantae</taxon>
        <taxon>Streptophyta</taxon>
        <taxon>Klebsormidiophyceae</taxon>
        <taxon>Klebsormidiales</taxon>
        <taxon>Klebsormidiaceae</taxon>
        <taxon>Klebsormidium</taxon>
    </lineage>
</organism>
<sequence length="375" mass="41074">MAAILLDVGGLLCNEEEPDSDLYPESPSGTSESLSDASTSAPFHVSACQCSWNCPLPPHHGLWPRTSYEPQADLEDCRECIEVLIQQELHHLPSPDYFHRVQDLAVCPERRGDAIRWIMQVRSCFNYSLLTASLAVNYMDRFLSAYPLPDAEWPLQLVAVACLAIAAKMEEVDTPFLSDIQSKTPFCIKPELSQRMEILVLSTLKWRVHGVTSFSFVDPYLAIIGADGPFAAALNARVSELLLRALLDVRFLAIRPSITAAAAVMQALHELPRRDAQVYQSALMKTLSPSPAVLESCRLLLAEVANSTIYAATSEDSGLTCVAQQVVDPFPRKPAPSNVGWAQAARDPSQAVASRALSGDGVSLSGKRKRQSLRQ</sequence>
<dbReference type="Proteomes" id="UP000054558">
    <property type="component" value="Unassembled WGS sequence"/>
</dbReference>
<keyword evidence="8" id="KW-1185">Reference proteome</keyword>
<gene>
    <name evidence="7" type="ORF">KFL_000800200</name>
</gene>
<feature type="domain" description="Cyclin-like" evidence="6">
    <location>
        <begin position="116"/>
        <end position="202"/>
    </location>
</feature>
<keyword evidence="2 4" id="KW-0195">Cyclin</keyword>
<dbReference type="GO" id="GO:0000307">
    <property type="term" value="C:cyclin-dependent protein kinase holoenzyme complex"/>
    <property type="evidence" value="ECO:0000318"/>
    <property type="project" value="GO_Central"/>
</dbReference>
<dbReference type="InterPro" id="IPR036915">
    <property type="entry name" value="Cyclin-like_sf"/>
</dbReference>
<evidence type="ECO:0000256" key="3">
    <source>
        <dbReference type="ARBA" id="ARBA00023306"/>
    </source>
</evidence>
<dbReference type="GO" id="GO:0005737">
    <property type="term" value="C:cytoplasm"/>
    <property type="evidence" value="ECO:0000318"/>
    <property type="project" value="GO_Central"/>
</dbReference>
<evidence type="ECO:0000256" key="4">
    <source>
        <dbReference type="RuleBase" id="RU000383"/>
    </source>
</evidence>
<proteinExistence type="inferred from homology"/>
<dbReference type="SUPFAM" id="SSF47954">
    <property type="entry name" value="Cyclin-like"/>
    <property type="match status" value="2"/>
</dbReference>
<name>A0A1Y1HUC6_KLENI</name>
<accession>A0A1Y1HUC6</accession>
<dbReference type="AlphaFoldDB" id="A0A1Y1HUC6"/>
<feature type="region of interest" description="Disordered" evidence="5">
    <location>
        <begin position="352"/>
        <end position="375"/>
    </location>
</feature>
<dbReference type="Gene3D" id="1.10.472.10">
    <property type="entry name" value="Cyclin-like"/>
    <property type="match status" value="2"/>
</dbReference>
<dbReference type="InterPro" id="IPR013763">
    <property type="entry name" value="Cyclin-like_dom"/>
</dbReference>
<reference evidence="7 8" key="1">
    <citation type="journal article" date="2014" name="Nat. Commun.">
        <title>Klebsormidium flaccidum genome reveals primary factors for plant terrestrial adaptation.</title>
        <authorList>
            <person name="Hori K."/>
            <person name="Maruyama F."/>
            <person name="Fujisawa T."/>
            <person name="Togashi T."/>
            <person name="Yamamoto N."/>
            <person name="Seo M."/>
            <person name="Sato S."/>
            <person name="Yamada T."/>
            <person name="Mori H."/>
            <person name="Tajima N."/>
            <person name="Moriyama T."/>
            <person name="Ikeuchi M."/>
            <person name="Watanabe M."/>
            <person name="Wada H."/>
            <person name="Kobayashi K."/>
            <person name="Saito M."/>
            <person name="Masuda T."/>
            <person name="Sasaki-Sekimoto Y."/>
            <person name="Mashiguchi K."/>
            <person name="Awai K."/>
            <person name="Shimojima M."/>
            <person name="Masuda S."/>
            <person name="Iwai M."/>
            <person name="Nobusawa T."/>
            <person name="Narise T."/>
            <person name="Kondo S."/>
            <person name="Saito H."/>
            <person name="Sato R."/>
            <person name="Murakawa M."/>
            <person name="Ihara Y."/>
            <person name="Oshima-Yamada Y."/>
            <person name="Ohtaka K."/>
            <person name="Satoh M."/>
            <person name="Sonobe K."/>
            <person name="Ishii M."/>
            <person name="Ohtani R."/>
            <person name="Kanamori-Sato M."/>
            <person name="Honoki R."/>
            <person name="Miyazaki D."/>
            <person name="Mochizuki H."/>
            <person name="Umetsu J."/>
            <person name="Higashi K."/>
            <person name="Shibata D."/>
            <person name="Kamiya Y."/>
            <person name="Sato N."/>
            <person name="Nakamura Y."/>
            <person name="Tabata S."/>
            <person name="Ida S."/>
            <person name="Kurokawa K."/>
            <person name="Ohta H."/>
        </authorList>
    </citation>
    <scope>NUCLEOTIDE SEQUENCE [LARGE SCALE GENOMIC DNA]</scope>
    <source>
        <strain evidence="7 8">NIES-2285</strain>
    </source>
</reference>
<dbReference type="InterPro" id="IPR004367">
    <property type="entry name" value="Cyclin_C-dom"/>
</dbReference>
<dbReference type="SMART" id="SM00385">
    <property type="entry name" value="CYCLIN"/>
    <property type="match status" value="1"/>
</dbReference>
<dbReference type="InterPro" id="IPR006671">
    <property type="entry name" value="Cyclin_N"/>
</dbReference>
<dbReference type="GO" id="GO:0005634">
    <property type="term" value="C:nucleus"/>
    <property type="evidence" value="ECO:0000318"/>
    <property type="project" value="GO_Central"/>
</dbReference>
<dbReference type="OMA" id="PKPWVLR"/>
<protein>
    <submittedName>
        <fullName evidence="7">CYCLIN D</fullName>
    </submittedName>
</protein>
<evidence type="ECO:0000259" key="6">
    <source>
        <dbReference type="SMART" id="SM00385"/>
    </source>
</evidence>
<dbReference type="EMBL" id="DF237029">
    <property type="protein sequence ID" value="GAQ81442.1"/>
    <property type="molecule type" value="Genomic_DNA"/>
</dbReference>
<dbReference type="STRING" id="105231.A0A1Y1HUC6"/>
<feature type="region of interest" description="Disordered" evidence="5">
    <location>
        <begin position="16"/>
        <end position="38"/>
    </location>
</feature>
<dbReference type="PANTHER" id="PTHR10177">
    <property type="entry name" value="CYCLINS"/>
    <property type="match status" value="1"/>
</dbReference>
<dbReference type="CDD" id="cd20544">
    <property type="entry name" value="CYCLIN_AtCycD-like_rpt2"/>
    <property type="match status" value="1"/>
</dbReference>
<keyword evidence="3" id="KW-0131">Cell cycle</keyword>
<comment type="similarity">
    <text evidence="4">Belongs to the cyclin family.</text>
</comment>
<dbReference type="OrthoDB" id="5590282at2759"/>
<evidence type="ECO:0000313" key="7">
    <source>
        <dbReference type="EMBL" id="GAQ81442.1"/>
    </source>
</evidence>
<dbReference type="CDD" id="cd20543">
    <property type="entry name" value="CYCLIN_AtCycD-like_rpt1"/>
    <property type="match status" value="1"/>
</dbReference>
<dbReference type="Pfam" id="PF02984">
    <property type="entry name" value="Cyclin_C"/>
    <property type="match status" value="1"/>
</dbReference>
<evidence type="ECO:0000256" key="1">
    <source>
        <dbReference type="ARBA" id="ARBA00022618"/>
    </source>
</evidence>
<dbReference type="GO" id="GO:0051301">
    <property type="term" value="P:cell division"/>
    <property type="evidence" value="ECO:0007669"/>
    <property type="project" value="UniProtKB-KW"/>
</dbReference>
<evidence type="ECO:0000313" key="8">
    <source>
        <dbReference type="Proteomes" id="UP000054558"/>
    </source>
</evidence>